<dbReference type="Proteomes" id="UP000025227">
    <property type="component" value="Unplaced"/>
</dbReference>
<dbReference type="OrthoDB" id="5828215at2759"/>
<dbReference type="OMA" id="QVECGPV"/>
<dbReference type="WBParaSite" id="HCON_00173820-00001">
    <property type="protein sequence ID" value="HCON_00173820-00001"/>
    <property type="gene ID" value="HCON_00173820"/>
</dbReference>
<evidence type="ECO:0000313" key="1">
    <source>
        <dbReference type="Proteomes" id="UP000025227"/>
    </source>
</evidence>
<protein>
    <submittedName>
        <fullName evidence="2">XPA_C domain-containing protein</fullName>
    </submittedName>
</protein>
<evidence type="ECO:0000313" key="2">
    <source>
        <dbReference type="WBParaSite" id="HCON_00173820-00001"/>
    </source>
</evidence>
<accession>A0A7I4Z1E9</accession>
<name>A0A7I4Z1E9_HAECO</name>
<proteinExistence type="predicted"/>
<sequence>MEKMIVALSEKIPCESREYVEAEKRARSLVVSGLEEAPAHLKPSERQKQLEGKIADLSDALQVECGPVEVYRIGKPDSARLRLVKIVLPSRAYWRTALTNAKNLRASGFHNVFMRKSLTAEERKREFDLRQLANERNKGKPYREWVIYKGELKHISDLPQSQTKGNA</sequence>
<organism evidence="1 2">
    <name type="scientific">Haemonchus contortus</name>
    <name type="common">Barber pole worm</name>
    <dbReference type="NCBI Taxonomy" id="6289"/>
    <lineage>
        <taxon>Eukaryota</taxon>
        <taxon>Metazoa</taxon>
        <taxon>Ecdysozoa</taxon>
        <taxon>Nematoda</taxon>
        <taxon>Chromadorea</taxon>
        <taxon>Rhabditida</taxon>
        <taxon>Rhabditina</taxon>
        <taxon>Rhabditomorpha</taxon>
        <taxon>Strongyloidea</taxon>
        <taxon>Trichostrongylidae</taxon>
        <taxon>Haemonchus</taxon>
    </lineage>
</organism>
<keyword evidence="1" id="KW-1185">Reference proteome</keyword>
<dbReference type="AlphaFoldDB" id="A0A7I4Z1E9"/>
<reference evidence="2" key="1">
    <citation type="submission" date="2020-12" db="UniProtKB">
        <authorList>
            <consortium name="WormBaseParasite"/>
        </authorList>
    </citation>
    <scope>IDENTIFICATION</scope>
    <source>
        <strain evidence="2">MHco3</strain>
    </source>
</reference>